<dbReference type="InterPro" id="IPR029062">
    <property type="entry name" value="Class_I_gatase-like"/>
</dbReference>
<dbReference type="CDD" id="cd03143">
    <property type="entry name" value="A4_beta-galactosidase_middle_domain"/>
    <property type="match status" value="1"/>
</dbReference>
<name>A0A9D0Z075_9FIRM</name>
<reference evidence="1" key="1">
    <citation type="submission" date="2020-10" db="EMBL/GenBank/DDBJ databases">
        <authorList>
            <person name="Gilroy R."/>
        </authorList>
    </citation>
    <scope>NUCLEOTIDE SEQUENCE</scope>
    <source>
        <strain evidence="1">ChiHile30-977</strain>
    </source>
</reference>
<organism evidence="1 2">
    <name type="scientific">Candidatus Avichristensenella intestinipullorum</name>
    <dbReference type="NCBI Taxonomy" id="2840693"/>
    <lineage>
        <taxon>Bacteria</taxon>
        <taxon>Bacillati</taxon>
        <taxon>Bacillota</taxon>
        <taxon>Clostridia</taxon>
        <taxon>Candidatus Avichristensenella</taxon>
    </lineage>
</organism>
<accession>A0A9D0Z075</accession>
<sequence>MPYTIREGILYHDGRAQIALGQSYYPSYHPQKVPVPPAGDRLGEMAKDLQAMREAGFNMVRMAALGDVTYDQGHVSVDFPLPDAFCRMCQEQDLAAMIRLQGYSMNLRNFSDATMVDREGRPMENAWSWFIRNCMNHPGIIEDNRLGTRASAAHFAAFPAVCSFQIYNEPAYPNLGLYDYHPETLRAYAAWRAERGLPPQEAPRSRPAPEEDASGWIAWRTFLRERLNGFLCDMAAQAKAGYEAPATLTCHMSCPLVPGATVRGEDYYTTAQGMDILGITCYLVNRGPAFHQSAMTLDACESAAACFGRKAWLIEYNARTDMPPQEWPRETYAALGRGFKGIFYYQWRADLPYPDGPEPEQFGMLYSDGRKASCYDIGVRMNRLVNRLSEPLAEAEKVRSGVALLYSDAANAFSDARDNRDALDTAQCAERSILALRRCYTLLNQQGLTVDFLRPAELAANPLGTRVLLLPFRQGLPEEELEQVEAFQAAGGRVYEYLDEGLGFRPYAREHRRVAHGVVTEQYGVCALCDREDLRPALRLTGCHGDVDVRLLRGKDADWAVLTNYDPLERPVEGAVLEVQNVRSARAYGEDLPEEGVDCPAADGRVLLPRLAFGGIVRLDKA</sequence>
<dbReference type="Gene3D" id="3.40.50.880">
    <property type="match status" value="1"/>
</dbReference>
<gene>
    <name evidence="1" type="ORF">IAA66_10960</name>
</gene>
<proteinExistence type="predicted"/>
<evidence type="ECO:0000313" key="1">
    <source>
        <dbReference type="EMBL" id="HIQ64080.1"/>
    </source>
</evidence>
<evidence type="ECO:0008006" key="3">
    <source>
        <dbReference type="Google" id="ProtNLM"/>
    </source>
</evidence>
<dbReference type="SUPFAM" id="SSF51445">
    <property type="entry name" value="(Trans)glycosidases"/>
    <property type="match status" value="1"/>
</dbReference>
<dbReference type="Proteomes" id="UP000886819">
    <property type="component" value="Unassembled WGS sequence"/>
</dbReference>
<dbReference type="Gene3D" id="3.20.20.80">
    <property type="entry name" value="Glycosidases"/>
    <property type="match status" value="2"/>
</dbReference>
<protein>
    <recommendedName>
        <fullName evidence="3">Beta-galactosidase</fullName>
    </recommendedName>
</protein>
<dbReference type="AlphaFoldDB" id="A0A9D0Z075"/>
<comment type="caution">
    <text evidence="1">The sequence shown here is derived from an EMBL/GenBank/DDBJ whole genome shotgun (WGS) entry which is preliminary data.</text>
</comment>
<reference evidence="1" key="2">
    <citation type="journal article" date="2021" name="PeerJ">
        <title>Extensive microbial diversity within the chicken gut microbiome revealed by metagenomics and culture.</title>
        <authorList>
            <person name="Gilroy R."/>
            <person name="Ravi A."/>
            <person name="Getino M."/>
            <person name="Pursley I."/>
            <person name="Horton D.L."/>
            <person name="Alikhan N.F."/>
            <person name="Baker D."/>
            <person name="Gharbi K."/>
            <person name="Hall N."/>
            <person name="Watson M."/>
            <person name="Adriaenssens E.M."/>
            <person name="Foster-Nyarko E."/>
            <person name="Jarju S."/>
            <person name="Secka A."/>
            <person name="Antonio M."/>
            <person name="Oren A."/>
            <person name="Chaudhuri R.R."/>
            <person name="La Ragione R."/>
            <person name="Hildebrand F."/>
            <person name="Pallen M.J."/>
        </authorList>
    </citation>
    <scope>NUCLEOTIDE SEQUENCE</scope>
    <source>
        <strain evidence="1">ChiHile30-977</strain>
    </source>
</reference>
<dbReference type="InterPro" id="IPR017853">
    <property type="entry name" value="GH"/>
</dbReference>
<dbReference type="EMBL" id="DVFI01000151">
    <property type="protein sequence ID" value="HIQ64080.1"/>
    <property type="molecule type" value="Genomic_DNA"/>
</dbReference>
<evidence type="ECO:0000313" key="2">
    <source>
        <dbReference type="Proteomes" id="UP000886819"/>
    </source>
</evidence>